<dbReference type="InterPro" id="IPR017853">
    <property type="entry name" value="GH"/>
</dbReference>
<keyword evidence="5" id="KW-1185">Reference proteome</keyword>
<keyword evidence="2" id="KW-0326">Glycosidase</keyword>
<dbReference type="SUPFAM" id="SSF51445">
    <property type="entry name" value="(Trans)glycosidases"/>
    <property type="match status" value="1"/>
</dbReference>
<feature type="domain" description="Glycosyl hydrolase family 13 catalytic" evidence="3">
    <location>
        <begin position="8"/>
        <end position="345"/>
    </location>
</feature>
<dbReference type="PANTHER" id="PTHR10357:SF210">
    <property type="entry name" value="MALTODEXTRIN GLUCOSIDASE"/>
    <property type="match status" value="1"/>
</dbReference>
<dbReference type="PANTHER" id="PTHR10357">
    <property type="entry name" value="ALPHA-AMYLASE FAMILY MEMBER"/>
    <property type="match status" value="1"/>
</dbReference>
<dbReference type="Gene3D" id="3.20.20.80">
    <property type="entry name" value="Glycosidases"/>
    <property type="match status" value="1"/>
</dbReference>
<evidence type="ECO:0000313" key="5">
    <source>
        <dbReference type="Proteomes" id="UP001067235"/>
    </source>
</evidence>
<dbReference type="RefSeq" id="WP_301573777.1">
    <property type="nucleotide sequence ID" value="NZ_JAPWIE010000008.1"/>
</dbReference>
<name>A0ABT4N1K0_GORRU</name>
<dbReference type="InterPro" id="IPR006047">
    <property type="entry name" value="GH13_cat_dom"/>
</dbReference>
<proteinExistence type="predicted"/>
<protein>
    <submittedName>
        <fullName evidence="4">Alpha-amylase family protein</fullName>
    </submittedName>
</protein>
<sequence>MEHVIWWQVYPLGFVGAEATSIEGTEHRLDRMVDWFDYLLELGCNGLSLGPVFASSTHGYDTIDHFRIDPRLGETEDLERLIAAAHDRGIKVMLDGVFNHVGRDHPKFRDALRDGPTSEAGQWFRWDGDKPVAFEGHDILVTLNHDNPAVQQYIGDVMTHWLDRGIDAWRLDAAYAIDPSLFRTVLPPVRERAPAAWFVGEMIHGDYEGYVAASGLDSVTQYELWKAMWSSLNDENLFELGHAIERNNGMLEAFVPATFVGNHDVTRIASTLSDERMIPIAVALLFFLAGVPSVYYGDEQGFRGVKEERVGGDDAIRPVFPSGPDELAPYGRGLFELHQALIGVRRRHSWLHSARTEVRDLSNRSATLISRSSGEELILTIDLTLLDSEPAPHGLVAANRNVVASGPGWSIAEPASPAAKSS</sequence>
<dbReference type="Pfam" id="PF00128">
    <property type="entry name" value="Alpha-amylase"/>
    <property type="match status" value="1"/>
</dbReference>
<evidence type="ECO:0000256" key="1">
    <source>
        <dbReference type="ARBA" id="ARBA00022801"/>
    </source>
</evidence>
<reference evidence="4" key="1">
    <citation type="submission" date="2022-12" db="EMBL/GenBank/DDBJ databases">
        <authorList>
            <person name="Krivoruchko A.V."/>
            <person name="Elkin A."/>
        </authorList>
    </citation>
    <scope>NUCLEOTIDE SEQUENCE</scope>
    <source>
        <strain evidence="4">IEGM 1388</strain>
    </source>
</reference>
<keyword evidence="1" id="KW-0378">Hydrolase</keyword>
<accession>A0ABT4N1K0</accession>
<dbReference type="SMART" id="SM00642">
    <property type="entry name" value="Aamy"/>
    <property type="match status" value="1"/>
</dbReference>
<dbReference type="Proteomes" id="UP001067235">
    <property type="component" value="Unassembled WGS sequence"/>
</dbReference>
<organism evidence="4 5">
    <name type="scientific">Gordonia rubripertincta</name>
    <name type="common">Rhodococcus corallinus</name>
    <dbReference type="NCBI Taxonomy" id="36822"/>
    <lineage>
        <taxon>Bacteria</taxon>
        <taxon>Bacillati</taxon>
        <taxon>Actinomycetota</taxon>
        <taxon>Actinomycetes</taxon>
        <taxon>Mycobacteriales</taxon>
        <taxon>Gordoniaceae</taxon>
        <taxon>Gordonia</taxon>
    </lineage>
</organism>
<comment type="caution">
    <text evidence="4">The sequence shown here is derived from an EMBL/GenBank/DDBJ whole genome shotgun (WGS) entry which is preliminary data.</text>
</comment>
<dbReference type="EMBL" id="JAPWIE010000008">
    <property type="protein sequence ID" value="MCZ4553131.1"/>
    <property type="molecule type" value="Genomic_DNA"/>
</dbReference>
<dbReference type="CDD" id="cd11354">
    <property type="entry name" value="AmyAc_bac_CMD_like"/>
    <property type="match status" value="1"/>
</dbReference>
<evidence type="ECO:0000313" key="4">
    <source>
        <dbReference type="EMBL" id="MCZ4553131.1"/>
    </source>
</evidence>
<evidence type="ECO:0000259" key="3">
    <source>
        <dbReference type="SMART" id="SM00642"/>
    </source>
</evidence>
<evidence type="ECO:0000256" key="2">
    <source>
        <dbReference type="ARBA" id="ARBA00023295"/>
    </source>
</evidence>
<gene>
    <name evidence="4" type="ORF">O4213_24300</name>
</gene>